<dbReference type="RefSeq" id="WP_179789171.1">
    <property type="nucleotide sequence ID" value="NZ_BAAARR010000001.1"/>
</dbReference>
<dbReference type="Gene3D" id="3.40.630.30">
    <property type="match status" value="2"/>
</dbReference>
<evidence type="ECO:0000313" key="2">
    <source>
        <dbReference type="EMBL" id="NYH91620.1"/>
    </source>
</evidence>
<organism evidence="2 3">
    <name type="scientific">Actinopolymorpha rutila</name>
    <dbReference type="NCBI Taxonomy" id="446787"/>
    <lineage>
        <taxon>Bacteria</taxon>
        <taxon>Bacillati</taxon>
        <taxon>Actinomycetota</taxon>
        <taxon>Actinomycetes</taxon>
        <taxon>Propionibacteriales</taxon>
        <taxon>Actinopolymorphaceae</taxon>
        <taxon>Actinopolymorpha</taxon>
    </lineage>
</organism>
<dbReference type="CDD" id="cd04301">
    <property type="entry name" value="NAT_SF"/>
    <property type="match status" value="1"/>
</dbReference>
<comment type="caution">
    <text evidence="2">The sequence shown here is derived from an EMBL/GenBank/DDBJ whole genome shotgun (WGS) entry which is preliminary data.</text>
</comment>
<feature type="domain" description="N-acetyltransferase" evidence="1">
    <location>
        <begin position="197"/>
        <end position="368"/>
    </location>
</feature>
<dbReference type="AlphaFoldDB" id="A0A852ZRH6"/>
<dbReference type="GO" id="GO:0005737">
    <property type="term" value="C:cytoplasm"/>
    <property type="evidence" value="ECO:0007669"/>
    <property type="project" value="TreeGrafter"/>
</dbReference>
<accession>A0A852ZRH6</accession>
<dbReference type="SUPFAM" id="SSF55729">
    <property type="entry name" value="Acyl-CoA N-acyltransferases (Nat)"/>
    <property type="match status" value="2"/>
</dbReference>
<keyword evidence="2" id="KW-0808">Transferase</keyword>
<protein>
    <submittedName>
        <fullName evidence="2">RimJ/RimL family protein N-acetyltransferase</fullName>
    </submittedName>
</protein>
<dbReference type="PANTHER" id="PTHR43441:SF10">
    <property type="entry name" value="ACETYLTRANSFERASE"/>
    <property type="match status" value="1"/>
</dbReference>
<gene>
    <name evidence="2" type="ORF">F4554_004258</name>
</gene>
<proteinExistence type="predicted"/>
<dbReference type="InterPro" id="IPR051908">
    <property type="entry name" value="Ribosomal_N-acetyltransferase"/>
</dbReference>
<dbReference type="EMBL" id="JACBZH010000001">
    <property type="protein sequence ID" value="NYH91620.1"/>
    <property type="molecule type" value="Genomic_DNA"/>
</dbReference>
<sequence length="375" mass="40722">MDPVRLPAGPVVLRPHHDDDIAGVLDQCTDPETQAWTTVPSPYTAAHAGQYVRESVPAGWREESYLALAVADARSDEFLGSVDLRLDEAGGAEVGFGLRRSARGRGVMTAAVRAVLQWAFASTGLDLDIVHWRAQIGNWPSRRVAWRCGFRVEGTVRGLCVARGRRYDGWIGSLRSGDPREPGAPWYPVPTLRGERCVLRRFRDTDVPAVLAACSDPVTQHWLGALPRPYTVAAALGYIQSREEEHASGRGIYWVAADPDTDECVGSFGLMDIDRTTGSGEIGYWVHPAARGRGVATEATRLIVRHAAVAAEDGGLGLRLVTLRAATGNTASQRVAERAGFRRAGVWRAAERLGDGSFDDLVGYDRLTDEVTAPR</sequence>
<keyword evidence="3" id="KW-1185">Reference proteome</keyword>
<reference evidence="2 3" key="1">
    <citation type="submission" date="2020-07" db="EMBL/GenBank/DDBJ databases">
        <title>Sequencing the genomes of 1000 actinobacteria strains.</title>
        <authorList>
            <person name="Klenk H.-P."/>
        </authorList>
    </citation>
    <scope>NUCLEOTIDE SEQUENCE [LARGE SCALE GENOMIC DNA]</scope>
    <source>
        <strain evidence="2 3">DSM 18448</strain>
    </source>
</reference>
<evidence type="ECO:0000313" key="3">
    <source>
        <dbReference type="Proteomes" id="UP000579605"/>
    </source>
</evidence>
<dbReference type="InterPro" id="IPR016181">
    <property type="entry name" value="Acyl_CoA_acyltransferase"/>
</dbReference>
<dbReference type="Pfam" id="PF13302">
    <property type="entry name" value="Acetyltransf_3"/>
    <property type="match status" value="2"/>
</dbReference>
<evidence type="ECO:0000259" key="1">
    <source>
        <dbReference type="PROSITE" id="PS51186"/>
    </source>
</evidence>
<feature type="domain" description="N-acetyltransferase" evidence="1">
    <location>
        <begin position="11"/>
        <end position="181"/>
    </location>
</feature>
<dbReference type="PROSITE" id="PS51186">
    <property type="entry name" value="GNAT"/>
    <property type="match status" value="2"/>
</dbReference>
<dbReference type="GO" id="GO:0008999">
    <property type="term" value="F:protein-N-terminal-alanine acetyltransferase activity"/>
    <property type="evidence" value="ECO:0007669"/>
    <property type="project" value="TreeGrafter"/>
</dbReference>
<dbReference type="PANTHER" id="PTHR43441">
    <property type="entry name" value="RIBOSOMAL-PROTEIN-SERINE ACETYLTRANSFERASE"/>
    <property type="match status" value="1"/>
</dbReference>
<dbReference type="InterPro" id="IPR000182">
    <property type="entry name" value="GNAT_dom"/>
</dbReference>
<dbReference type="GO" id="GO:1990189">
    <property type="term" value="F:protein N-terminal-serine acetyltransferase activity"/>
    <property type="evidence" value="ECO:0007669"/>
    <property type="project" value="TreeGrafter"/>
</dbReference>
<name>A0A852ZRH6_9ACTN</name>
<dbReference type="Proteomes" id="UP000579605">
    <property type="component" value="Unassembled WGS sequence"/>
</dbReference>